<dbReference type="Gene3D" id="1.20.120.450">
    <property type="entry name" value="dinb family like domain"/>
    <property type="match status" value="1"/>
</dbReference>
<dbReference type="SUPFAM" id="SSF109854">
    <property type="entry name" value="DinB/YfiT-like putative metalloenzymes"/>
    <property type="match status" value="1"/>
</dbReference>
<gene>
    <name evidence="2" type="ORF">IX84_07990</name>
</gene>
<protein>
    <recommendedName>
        <fullName evidence="1">DinB-like domain-containing protein</fullName>
    </recommendedName>
</protein>
<evidence type="ECO:0000313" key="2">
    <source>
        <dbReference type="EMBL" id="KGE88606.1"/>
    </source>
</evidence>
<dbReference type="AlphaFoldDB" id="A0A098S917"/>
<proteinExistence type="predicted"/>
<dbReference type="Pfam" id="PF12867">
    <property type="entry name" value="DinB_2"/>
    <property type="match status" value="1"/>
</dbReference>
<dbReference type="OrthoDB" id="4295522at2"/>
<evidence type="ECO:0000259" key="1">
    <source>
        <dbReference type="Pfam" id="PF12867"/>
    </source>
</evidence>
<keyword evidence="3" id="KW-1185">Reference proteome</keyword>
<dbReference type="InterPro" id="IPR034660">
    <property type="entry name" value="DinB/YfiT-like"/>
</dbReference>
<dbReference type="RefSeq" id="WP_044218296.1">
    <property type="nucleotide sequence ID" value="NZ_CAKZLC010000273.1"/>
</dbReference>
<feature type="domain" description="DinB-like" evidence="1">
    <location>
        <begin position="6"/>
        <end position="141"/>
    </location>
</feature>
<dbReference type="Proteomes" id="UP000029736">
    <property type="component" value="Unassembled WGS sequence"/>
</dbReference>
<dbReference type="EMBL" id="JPOS01000018">
    <property type="protein sequence ID" value="KGE88606.1"/>
    <property type="molecule type" value="Genomic_DNA"/>
</dbReference>
<dbReference type="InterPro" id="IPR024775">
    <property type="entry name" value="DinB-like"/>
</dbReference>
<evidence type="ECO:0000313" key="3">
    <source>
        <dbReference type="Proteomes" id="UP000029736"/>
    </source>
</evidence>
<reference evidence="2 3" key="1">
    <citation type="journal article" date="2014" name="Int. J. Syst. Evol. Microbiol.">
        <title>Phaeodactylibacter xiamenensis gen. nov., sp. nov., a member of the family Saprospiraceae isolated from the marine alga Phaeodactylum tricornutum.</title>
        <authorList>
            <person name="Chen Z.Jr."/>
            <person name="Lei X."/>
            <person name="Lai Q."/>
            <person name="Li Y."/>
            <person name="Zhang B."/>
            <person name="Zhang J."/>
            <person name="Zhang H."/>
            <person name="Yang L."/>
            <person name="Zheng W."/>
            <person name="Tian Y."/>
            <person name="Yu Z."/>
            <person name="Xu H.Jr."/>
            <person name="Zheng T."/>
        </authorList>
    </citation>
    <scope>NUCLEOTIDE SEQUENCE [LARGE SCALE GENOMIC DNA]</scope>
    <source>
        <strain evidence="2 3">KD52</strain>
    </source>
</reference>
<comment type="caution">
    <text evidence="2">The sequence shown here is derived from an EMBL/GenBank/DDBJ whole genome shotgun (WGS) entry which is preliminary data.</text>
</comment>
<sequence>MNLSTTRQTRANFIRLLSGMSLEAVNHIPEGFNNNLIWNFGHIIATQQLLTYSLSGLEPKVGEEILAAFRKGTKPEKVHTTAELEGLKRLAESTLDQLEADLEAGLFQTFESYPTSYGVELTNIEEAVAFNALHEALHLGYAMALKRAL</sequence>
<organism evidence="2 3">
    <name type="scientific">Phaeodactylibacter xiamenensis</name>
    <dbReference type="NCBI Taxonomy" id="1524460"/>
    <lineage>
        <taxon>Bacteria</taxon>
        <taxon>Pseudomonadati</taxon>
        <taxon>Bacteroidota</taxon>
        <taxon>Saprospiria</taxon>
        <taxon>Saprospirales</taxon>
        <taxon>Haliscomenobacteraceae</taxon>
        <taxon>Phaeodactylibacter</taxon>
    </lineage>
</organism>
<accession>A0A098S917</accession>
<dbReference type="STRING" id="1524460.IX84_07990"/>
<name>A0A098S917_9BACT</name>